<sequence length="214" mass="25921">MDEIDIRFCCESFTKYSNLINKTDEIICPECSKHYVNIKETLKIPINREKILRKEVELFFEKLELSNINKCIERQFNEITFQIDIQCESLIEKINNYRIELIEKVKKNRNDIIRQLDKSKIVNKISKNLYIEEFEKTKNLFDKLKIEEDTKQKLKEKERMENEIKDEIDKYKFLKPEKNIEIEEIVGVFVATKLLKKNLTRESIQNGYFKYYLI</sequence>
<feature type="coiled-coil region" evidence="1">
    <location>
        <begin position="137"/>
        <end position="170"/>
    </location>
</feature>
<name>A0A814H5L4_9BILA</name>
<organism evidence="2 3">
    <name type="scientific">Brachionus calyciflorus</name>
    <dbReference type="NCBI Taxonomy" id="104777"/>
    <lineage>
        <taxon>Eukaryota</taxon>
        <taxon>Metazoa</taxon>
        <taxon>Spiralia</taxon>
        <taxon>Gnathifera</taxon>
        <taxon>Rotifera</taxon>
        <taxon>Eurotatoria</taxon>
        <taxon>Monogononta</taxon>
        <taxon>Pseudotrocha</taxon>
        <taxon>Ploima</taxon>
        <taxon>Brachionidae</taxon>
        <taxon>Brachionus</taxon>
    </lineage>
</organism>
<evidence type="ECO:0000313" key="2">
    <source>
        <dbReference type="EMBL" id="CAF1005083.1"/>
    </source>
</evidence>
<dbReference type="AlphaFoldDB" id="A0A814H5L4"/>
<keyword evidence="1" id="KW-0175">Coiled coil</keyword>
<accession>A0A814H5L4</accession>
<keyword evidence="3" id="KW-1185">Reference proteome</keyword>
<reference evidence="2" key="1">
    <citation type="submission" date="2021-02" db="EMBL/GenBank/DDBJ databases">
        <authorList>
            <person name="Nowell W R."/>
        </authorList>
    </citation>
    <scope>NUCLEOTIDE SEQUENCE</scope>
    <source>
        <strain evidence="2">Ploen Becks lab</strain>
    </source>
</reference>
<protein>
    <submittedName>
        <fullName evidence="2">Uncharacterized protein</fullName>
    </submittedName>
</protein>
<proteinExistence type="predicted"/>
<gene>
    <name evidence="2" type="ORF">OXX778_LOCUS16610</name>
</gene>
<comment type="caution">
    <text evidence="2">The sequence shown here is derived from an EMBL/GenBank/DDBJ whole genome shotgun (WGS) entry which is preliminary data.</text>
</comment>
<dbReference type="OrthoDB" id="10200887at2759"/>
<evidence type="ECO:0000256" key="1">
    <source>
        <dbReference type="SAM" id="Coils"/>
    </source>
</evidence>
<dbReference type="Proteomes" id="UP000663879">
    <property type="component" value="Unassembled WGS sequence"/>
</dbReference>
<dbReference type="EMBL" id="CAJNOC010003976">
    <property type="protein sequence ID" value="CAF1005083.1"/>
    <property type="molecule type" value="Genomic_DNA"/>
</dbReference>
<evidence type="ECO:0000313" key="3">
    <source>
        <dbReference type="Proteomes" id="UP000663879"/>
    </source>
</evidence>